<reference evidence="2" key="1">
    <citation type="submission" date="2022-11" db="UniProtKB">
        <authorList>
            <consortium name="WormBaseParasite"/>
        </authorList>
    </citation>
    <scope>IDENTIFICATION</scope>
</reference>
<accession>A0AC35GAG8</accession>
<dbReference type="WBParaSite" id="PS1159_v2.g2834.t1">
    <property type="protein sequence ID" value="PS1159_v2.g2834.t1"/>
    <property type="gene ID" value="PS1159_v2.g2834"/>
</dbReference>
<sequence length="208" mass="23228">MFRRLNQKVKEKVGRATVTRLSAEVEASIQFTADMKKHLGEMESTVTSAYGFCSGGGLTKLEKFGQRLDKIAAKKKGTKIGTAAAATASIVQDFSKRDRKTRADVLAQFCQGFCKAFITTEYKQCQALIDYMKKRRLDKDAAANSNKPTEEVDANFDAALAECQKAFDLYPEYQQRHAAEVKKLLMIMDKTLQDKIDASSDCKKTLNI</sequence>
<evidence type="ECO:0000313" key="2">
    <source>
        <dbReference type="WBParaSite" id="PS1159_v2.g2834.t1"/>
    </source>
</evidence>
<evidence type="ECO:0000313" key="1">
    <source>
        <dbReference type="Proteomes" id="UP000887580"/>
    </source>
</evidence>
<organism evidence="1 2">
    <name type="scientific">Panagrolaimus sp. PS1159</name>
    <dbReference type="NCBI Taxonomy" id="55785"/>
    <lineage>
        <taxon>Eukaryota</taxon>
        <taxon>Metazoa</taxon>
        <taxon>Ecdysozoa</taxon>
        <taxon>Nematoda</taxon>
        <taxon>Chromadorea</taxon>
        <taxon>Rhabditida</taxon>
        <taxon>Tylenchina</taxon>
        <taxon>Panagrolaimomorpha</taxon>
        <taxon>Panagrolaimoidea</taxon>
        <taxon>Panagrolaimidae</taxon>
        <taxon>Panagrolaimus</taxon>
    </lineage>
</organism>
<protein>
    <submittedName>
        <fullName evidence="2">BAR domain-containing protein</fullName>
    </submittedName>
</protein>
<name>A0AC35GAG8_9BILA</name>
<dbReference type="Proteomes" id="UP000887580">
    <property type="component" value="Unplaced"/>
</dbReference>
<proteinExistence type="predicted"/>